<feature type="binding site" evidence="5">
    <location>
        <position position="269"/>
    </location>
    <ligand>
        <name>(2E)-4-hydroxy-3-methylbut-2-enyl diphosphate</name>
        <dbReference type="ChEBI" id="CHEBI:128753"/>
    </ligand>
</feature>
<feature type="binding site" evidence="5">
    <location>
        <position position="76"/>
    </location>
    <ligand>
        <name>isopentenyl diphosphate</name>
        <dbReference type="ChEBI" id="CHEBI:128769"/>
    </ligand>
</feature>
<sequence>MDFEVEIDENSGFCFGVVNAIAKAEKELEAGKELYCLGDIVHNGAELKRLQDKGLKIINHGDMPSLHGKTVLLRAHGEPPSTYRVAGRNDINIIDATCPVVLRLQGKIRNAYSGHPDRQIVIYGKNGHAEVNGLVGQTESKAIVVENESDLQKIDFSRDVVLFSQTTKPKDGFRKLKEAIAERISPDCSFEAYDTICGQVSGRMEKIAGFAASHDLIIFAGGLKSSNAKALFETCRRVNPNTRFVSSPAEVLPEWLEGVSKVGICGATSTPKWQMEDIRQTILKIKGNN</sequence>
<feature type="binding site" evidence="5">
    <location>
        <position position="225"/>
    </location>
    <ligand>
        <name>isopentenyl diphosphate</name>
        <dbReference type="ChEBI" id="CHEBI:128769"/>
    </ligand>
</feature>
<dbReference type="HAMAP" id="MF_00191">
    <property type="entry name" value="IspH"/>
    <property type="match status" value="1"/>
</dbReference>
<evidence type="ECO:0000313" key="7">
    <source>
        <dbReference type="Proteomes" id="UP000823637"/>
    </source>
</evidence>
<dbReference type="GO" id="GO:0046872">
    <property type="term" value="F:metal ion binding"/>
    <property type="evidence" value="ECO:0007669"/>
    <property type="project" value="UniProtKB-KW"/>
</dbReference>
<dbReference type="PANTHER" id="PTHR30426:SF0">
    <property type="entry name" value="4-HYDROXY-3-METHYLBUT-2-ENYL DIPHOSPHATE REDUCTASE"/>
    <property type="match status" value="1"/>
</dbReference>
<reference evidence="6" key="2">
    <citation type="journal article" date="2021" name="PeerJ">
        <title>Extensive microbial diversity within the chicken gut microbiome revealed by metagenomics and culture.</title>
        <authorList>
            <person name="Gilroy R."/>
            <person name="Ravi A."/>
            <person name="Getino M."/>
            <person name="Pursley I."/>
            <person name="Horton D.L."/>
            <person name="Alikhan N.F."/>
            <person name="Baker D."/>
            <person name="Gharbi K."/>
            <person name="Hall N."/>
            <person name="Watson M."/>
            <person name="Adriaenssens E.M."/>
            <person name="Foster-Nyarko E."/>
            <person name="Jarju S."/>
            <person name="Secka A."/>
            <person name="Antonio M."/>
            <person name="Oren A."/>
            <person name="Chaudhuri R.R."/>
            <person name="La Ragione R."/>
            <person name="Hildebrand F."/>
            <person name="Pallen M.J."/>
        </authorList>
    </citation>
    <scope>NUCLEOTIDE SEQUENCE</scope>
    <source>
        <strain evidence="6">D3-1215</strain>
    </source>
</reference>
<dbReference type="GO" id="GO:0050992">
    <property type="term" value="P:dimethylallyl diphosphate biosynthetic process"/>
    <property type="evidence" value="ECO:0007669"/>
    <property type="project" value="UniProtKB-UniRule"/>
</dbReference>
<dbReference type="CDD" id="cd13944">
    <property type="entry name" value="lytB_ispH"/>
    <property type="match status" value="1"/>
</dbReference>
<dbReference type="NCBIfam" id="NF002187">
    <property type="entry name" value="PRK01045.1-1"/>
    <property type="match status" value="1"/>
</dbReference>
<reference evidence="6" key="1">
    <citation type="submission" date="2020-10" db="EMBL/GenBank/DDBJ databases">
        <authorList>
            <person name="Gilroy R."/>
        </authorList>
    </citation>
    <scope>NUCLEOTIDE SEQUENCE</scope>
    <source>
        <strain evidence="6">D3-1215</strain>
    </source>
</reference>
<evidence type="ECO:0000256" key="2">
    <source>
        <dbReference type="ARBA" id="ARBA00022723"/>
    </source>
</evidence>
<feature type="binding site" evidence="5">
    <location>
        <position position="76"/>
    </location>
    <ligand>
        <name>(2E)-4-hydroxy-3-methylbut-2-enyl diphosphate</name>
        <dbReference type="ChEBI" id="CHEBI:128753"/>
    </ligand>
</feature>
<keyword evidence="4 5" id="KW-0411">Iron-sulfur</keyword>
<feature type="binding site" evidence="5">
    <location>
        <position position="166"/>
    </location>
    <ligand>
        <name>(2E)-4-hydroxy-3-methylbut-2-enyl diphosphate</name>
        <dbReference type="ChEBI" id="CHEBI:128753"/>
    </ligand>
</feature>
<comment type="similarity">
    <text evidence="5">Belongs to the IspH family.</text>
</comment>
<feature type="active site" description="Proton donor" evidence="5">
    <location>
        <position position="130"/>
    </location>
</feature>
<evidence type="ECO:0000256" key="5">
    <source>
        <dbReference type="HAMAP-Rule" id="MF_00191"/>
    </source>
</evidence>
<dbReference type="NCBIfam" id="TIGR00216">
    <property type="entry name" value="ispH_lytB"/>
    <property type="match status" value="1"/>
</dbReference>
<keyword evidence="5 6" id="KW-0560">Oxidoreductase</keyword>
<proteinExistence type="inferred from homology"/>
<feature type="binding site" evidence="5">
    <location>
        <position position="76"/>
    </location>
    <ligand>
        <name>dimethylallyl diphosphate</name>
        <dbReference type="ChEBI" id="CHEBI:57623"/>
    </ligand>
</feature>
<feature type="binding site" evidence="5">
    <location>
        <position position="225"/>
    </location>
    <ligand>
        <name>dimethylallyl diphosphate</name>
        <dbReference type="ChEBI" id="CHEBI:57623"/>
    </ligand>
</feature>
<gene>
    <name evidence="5" type="primary">ispH</name>
    <name evidence="6" type="ORF">IAC32_06440</name>
</gene>
<feature type="binding site" evidence="5">
    <location>
        <position position="42"/>
    </location>
    <ligand>
        <name>isopentenyl diphosphate</name>
        <dbReference type="ChEBI" id="CHEBI:128769"/>
    </ligand>
</feature>
<keyword evidence="5" id="KW-0414">Isoprene biosynthesis</keyword>
<dbReference type="EMBL" id="JADIMR010000094">
    <property type="protein sequence ID" value="MBO8447365.1"/>
    <property type="molecule type" value="Genomic_DNA"/>
</dbReference>
<feature type="binding site" evidence="5">
    <location>
        <position position="227"/>
    </location>
    <ligand>
        <name>dimethylallyl diphosphate</name>
        <dbReference type="ChEBI" id="CHEBI:57623"/>
    </ligand>
</feature>
<feature type="binding site" evidence="5">
    <location>
        <position position="225"/>
    </location>
    <ligand>
        <name>(2E)-4-hydroxy-3-methylbut-2-enyl diphosphate</name>
        <dbReference type="ChEBI" id="CHEBI:128753"/>
    </ligand>
</feature>
<dbReference type="PANTHER" id="PTHR30426">
    <property type="entry name" value="4-HYDROXY-3-METHYLBUT-2-ENYL DIPHOSPHATE REDUCTASE"/>
    <property type="match status" value="1"/>
</dbReference>
<organism evidence="6 7">
    <name type="scientific">Candidatus Enterocola intestinipullorum</name>
    <dbReference type="NCBI Taxonomy" id="2840783"/>
    <lineage>
        <taxon>Bacteria</taxon>
        <taxon>Pseudomonadati</taxon>
        <taxon>Bacteroidota</taxon>
        <taxon>Bacteroidia</taxon>
        <taxon>Bacteroidales</taxon>
        <taxon>Candidatus Enterocola</taxon>
    </lineage>
</organism>
<feature type="binding site" evidence="5">
    <location>
        <position position="227"/>
    </location>
    <ligand>
        <name>(2E)-4-hydroxy-3-methylbut-2-enyl diphosphate</name>
        <dbReference type="ChEBI" id="CHEBI:128753"/>
    </ligand>
</feature>
<dbReference type="GO" id="GO:0016114">
    <property type="term" value="P:terpenoid biosynthetic process"/>
    <property type="evidence" value="ECO:0007669"/>
    <property type="project" value="UniProtKB-UniRule"/>
</dbReference>
<feature type="binding site" evidence="5">
    <location>
        <position position="128"/>
    </location>
    <ligand>
        <name>(2E)-4-hydroxy-3-methylbut-2-enyl diphosphate</name>
        <dbReference type="ChEBI" id="CHEBI:128753"/>
    </ligand>
</feature>
<feature type="binding site" evidence="5">
    <location>
        <position position="128"/>
    </location>
    <ligand>
        <name>isopentenyl diphosphate</name>
        <dbReference type="ChEBI" id="CHEBI:128769"/>
    </ligand>
</feature>
<dbReference type="EC" id="1.17.7.4" evidence="5"/>
<protein>
    <recommendedName>
        <fullName evidence="5">4-hydroxy-3-methylbut-2-enyl diphosphate reductase</fullName>
        <shortName evidence="5">HMBPP reductase</shortName>
        <ecNumber evidence="5">1.17.7.4</ecNumber>
    </recommendedName>
</protein>
<feature type="binding site" evidence="5">
    <location>
        <position position="42"/>
    </location>
    <ligand>
        <name>dimethylallyl diphosphate</name>
        <dbReference type="ChEBI" id="CHEBI:57623"/>
    </ligand>
</feature>
<dbReference type="GO" id="GO:0019288">
    <property type="term" value="P:isopentenyl diphosphate biosynthetic process, methylerythritol 4-phosphate pathway"/>
    <property type="evidence" value="ECO:0007669"/>
    <property type="project" value="UniProtKB-UniRule"/>
</dbReference>
<comment type="pathway">
    <text evidence="5">Isoprenoid biosynthesis; dimethylallyl diphosphate biosynthesis; dimethylallyl diphosphate from (2E)-4-hydroxy-3-methylbutenyl diphosphate: step 1/1.</text>
</comment>
<feature type="binding site" evidence="5">
    <location>
        <position position="227"/>
    </location>
    <ligand>
        <name>isopentenyl diphosphate</name>
        <dbReference type="ChEBI" id="CHEBI:128769"/>
    </ligand>
</feature>
<feature type="binding site" evidence="5">
    <location>
        <position position="226"/>
    </location>
    <ligand>
        <name>dimethylallyl diphosphate</name>
        <dbReference type="ChEBI" id="CHEBI:57623"/>
    </ligand>
</feature>
<feature type="binding site" evidence="5">
    <location>
        <position position="197"/>
    </location>
    <ligand>
        <name>[4Fe-4S] cluster</name>
        <dbReference type="ChEBI" id="CHEBI:49883"/>
    </ligand>
</feature>
<comment type="pathway">
    <text evidence="5">Isoprenoid biosynthesis; isopentenyl diphosphate biosynthesis via DXP pathway; isopentenyl diphosphate from 1-deoxy-D-xylulose 5-phosphate: step 6/6.</text>
</comment>
<accession>A0A9D9EIW6</accession>
<evidence type="ECO:0000256" key="3">
    <source>
        <dbReference type="ARBA" id="ARBA00023004"/>
    </source>
</evidence>
<feature type="binding site" evidence="5">
    <location>
        <position position="42"/>
    </location>
    <ligand>
        <name>(2E)-4-hydroxy-3-methylbut-2-enyl diphosphate</name>
        <dbReference type="ChEBI" id="CHEBI:128753"/>
    </ligand>
</feature>
<evidence type="ECO:0000313" key="6">
    <source>
        <dbReference type="EMBL" id="MBO8447365.1"/>
    </source>
</evidence>
<dbReference type="Pfam" id="PF02401">
    <property type="entry name" value="LYTB"/>
    <property type="match status" value="1"/>
</dbReference>
<dbReference type="Gene3D" id="3.40.1010.20">
    <property type="entry name" value="4-hydroxy-3-methylbut-2-enyl diphosphate reductase, catalytic domain"/>
    <property type="match status" value="2"/>
</dbReference>
<feature type="binding site" evidence="5">
    <location>
        <position position="226"/>
    </location>
    <ligand>
        <name>isopentenyl diphosphate</name>
        <dbReference type="ChEBI" id="CHEBI:128769"/>
    </ligand>
</feature>
<comment type="catalytic activity">
    <reaction evidence="5">
        <text>isopentenyl diphosphate + 2 oxidized [2Fe-2S]-[ferredoxin] + H2O = (2E)-4-hydroxy-3-methylbut-2-enyl diphosphate + 2 reduced [2Fe-2S]-[ferredoxin] + 2 H(+)</text>
        <dbReference type="Rhea" id="RHEA:24488"/>
        <dbReference type="Rhea" id="RHEA-COMP:10000"/>
        <dbReference type="Rhea" id="RHEA-COMP:10001"/>
        <dbReference type="ChEBI" id="CHEBI:15377"/>
        <dbReference type="ChEBI" id="CHEBI:15378"/>
        <dbReference type="ChEBI" id="CHEBI:33737"/>
        <dbReference type="ChEBI" id="CHEBI:33738"/>
        <dbReference type="ChEBI" id="CHEBI:128753"/>
        <dbReference type="ChEBI" id="CHEBI:128769"/>
        <dbReference type="EC" id="1.17.7.4"/>
    </reaction>
</comment>
<comment type="caution">
    <text evidence="6">The sequence shown here is derived from an EMBL/GenBank/DDBJ whole genome shotgun (WGS) entry which is preliminary data.</text>
</comment>
<dbReference type="GO" id="GO:0051745">
    <property type="term" value="F:4-hydroxy-3-methylbut-2-enyl diphosphate reductase activity"/>
    <property type="evidence" value="ECO:0007669"/>
    <property type="project" value="UniProtKB-UniRule"/>
</dbReference>
<dbReference type="InterPro" id="IPR003451">
    <property type="entry name" value="LytB/IspH"/>
</dbReference>
<dbReference type="Proteomes" id="UP000823637">
    <property type="component" value="Unassembled WGS sequence"/>
</dbReference>
<feature type="binding site" evidence="5">
    <location>
        <position position="269"/>
    </location>
    <ligand>
        <name>isopentenyl diphosphate</name>
        <dbReference type="ChEBI" id="CHEBI:128769"/>
    </ligand>
</feature>
<feature type="binding site" evidence="5">
    <location>
        <position position="14"/>
    </location>
    <ligand>
        <name>[4Fe-4S] cluster</name>
        <dbReference type="ChEBI" id="CHEBI:49883"/>
    </ligand>
</feature>
<dbReference type="Gene3D" id="3.40.50.11270">
    <property type="match status" value="1"/>
</dbReference>
<comment type="cofactor">
    <cofactor evidence="5">
        <name>[4Fe-4S] cluster</name>
        <dbReference type="ChEBI" id="CHEBI:49883"/>
    </cofactor>
    <text evidence="5">Binds 1 [4Fe-4S] cluster per subunit.</text>
</comment>
<feature type="binding site" evidence="5">
    <location>
        <position position="226"/>
    </location>
    <ligand>
        <name>(2E)-4-hydroxy-3-methylbut-2-enyl diphosphate</name>
        <dbReference type="ChEBI" id="CHEBI:128753"/>
    </ligand>
</feature>
<evidence type="ECO:0000256" key="1">
    <source>
        <dbReference type="ARBA" id="ARBA00022485"/>
    </source>
</evidence>
<keyword evidence="2 5" id="KW-0479">Metal-binding</keyword>
<feature type="binding site" evidence="5">
    <location>
        <position position="128"/>
    </location>
    <ligand>
        <name>dimethylallyl diphosphate</name>
        <dbReference type="ChEBI" id="CHEBI:57623"/>
    </ligand>
</feature>
<name>A0A9D9EIW6_9BACT</name>
<feature type="binding site" evidence="5">
    <location>
        <position position="269"/>
    </location>
    <ligand>
        <name>dimethylallyl diphosphate</name>
        <dbReference type="ChEBI" id="CHEBI:57623"/>
    </ligand>
</feature>
<feature type="binding site" evidence="5">
    <location>
        <position position="98"/>
    </location>
    <ligand>
        <name>[4Fe-4S] cluster</name>
        <dbReference type="ChEBI" id="CHEBI:49883"/>
    </ligand>
</feature>
<dbReference type="AlphaFoldDB" id="A0A9D9EIW6"/>
<comment type="catalytic activity">
    <reaction evidence="5">
        <text>dimethylallyl diphosphate + 2 oxidized [2Fe-2S]-[ferredoxin] + H2O = (2E)-4-hydroxy-3-methylbut-2-enyl diphosphate + 2 reduced [2Fe-2S]-[ferredoxin] + 2 H(+)</text>
        <dbReference type="Rhea" id="RHEA:24825"/>
        <dbReference type="Rhea" id="RHEA-COMP:10000"/>
        <dbReference type="Rhea" id="RHEA-COMP:10001"/>
        <dbReference type="ChEBI" id="CHEBI:15377"/>
        <dbReference type="ChEBI" id="CHEBI:15378"/>
        <dbReference type="ChEBI" id="CHEBI:33737"/>
        <dbReference type="ChEBI" id="CHEBI:33738"/>
        <dbReference type="ChEBI" id="CHEBI:57623"/>
        <dbReference type="ChEBI" id="CHEBI:128753"/>
        <dbReference type="EC" id="1.17.7.4"/>
    </reaction>
</comment>
<comment type="function">
    <text evidence="5">Catalyzes the conversion of 1-hydroxy-2-methyl-2-(E)-butenyl 4-diphosphate (HMBPP) into a mixture of isopentenyl diphosphate (IPP) and dimethylallyl diphosphate (DMAPP). Acts in the terminal step of the DOXP/MEP pathway for isoprenoid precursor biosynthesis.</text>
</comment>
<keyword evidence="3 5" id="KW-0408">Iron</keyword>
<keyword evidence="1 5" id="KW-0004">4Fe-4S</keyword>
<dbReference type="GO" id="GO:0051539">
    <property type="term" value="F:4 iron, 4 sulfur cluster binding"/>
    <property type="evidence" value="ECO:0007669"/>
    <property type="project" value="UniProtKB-UniRule"/>
</dbReference>
<evidence type="ECO:0000256" key="4">
    <source>
        <dbReference type="ARBA" id="ARBA00023014"/>
    </source>
</evidence>